<organism evidence="1 2">
    <name type="scientific">Camellia sinensis</name>
    <name type="common">Tea plant</name>
    <name type="synonym">Thea sinensis</name>
    <dbReference type="NCBI Taxonomy" id="4442"/>
    <lineage>
        <taxon>Eukaryota</taxon>
        <taxon>Viridiplantae</taxon>
        <taxon>Streptophyta</taxon>
        <taxon>Embryophyta</taxon>
        <taxon>Tracheophyta</taxon>
        <taxon>Spermatophyta</taxon>
        <taxon>Magnoliopsida</taxon>
        <taxon>eudicotyledons</taxon>
        <taxon>Gunneridae</taxon>
        <taxon>Pentapetalae</taxon>
        <taxon>asterids</taxon>
        <taxon>Ericales</taxon>
        <taxon>Theaceae</taxon>
        <taxon>Camellia</taxon>
    </lineage>
</organism>
<evidence type="ECO:0000313" key="2">
    <source>
        <dbReference type="Proteomes" id="UP000593564"/>
    </source>
</evidence>
<dbReference type="AlphaFoldDB" id="A0A7J7HNX4"/>
<evidence type="ECO:0000313" key="1">
    <source>
        <dbReference type="EMBL" id="KAF5953684.1"/>
    </source>
</evidence>
<dbReference type="Proteomes" id="UP000593564">
    <property type="component" value="Unassembled WGS sequence"/>
</dbReference>
<keyword evidence="2" id="KW-1185">Reference proteome</keyword>
<proteinExistence type="predicted"/>
<name>A0A7J7HNX4_CAMSI</name>
<accession>A0A7J7HNX4</accession>
<sequence length="61" mass="6955">MYHLILHMGQLDISLSPLLAFDKSTLACLWFCLVTHPNIPSSLASARIHFFIKNCDMPILR</sequence>
<protein>
    <submittedName>
        <fullName evidence="1">Uncharacterized protein</fullName>
    </submittedName>
</protein>
<reference evidence="2" key="1">
    <citation type="journal article" date="2020" name="Nat. Commun.">
        <title>Genome assembly of wild tea tree DASZ reveals pedigree and selection history of tea varieties.</title>
        <authorList>
            <person name="Zhang W."/>
            <person name="Zhang Y."/>
            <person name="Qiu H."/>
            <person name="Guo Y."/>
            <person name="Wan H."/>
            <person name="Zhang X."/>
            <person name="Scossa F."/>
            <person name="Alseekh S."/>
            <person name="Zhang Q."/>
            <person name="Wang P."/>
            <person name="Xu L."/>
            <person name="Schmidt M.H."/>
            <person name="Jia X."/>
            <person name="Li D."/>
            <person name="Zhu A."/>
            <person name="Guo F."/>
            <person name="Chen W."/>
            <person name="Ni D."/>
            <person name="Usadel B."/>
            <person name="Fernie A.R."/>
            <person name="Wen W."/>
        </authorList>
    </citation>
    <scope>NUCLEOTIDE SEQUENCE [LARGE SCALE GENOMIC DNA]</scope>
    <source>
        <strain evidence="2">cv. G240</strain>
    </source>
</reference>
<comment type="caution">
    <text evidence="1">The sequence shown here is derived from an EMBL/GenBank/DDBJ whole genome shotgun (WGS) entry which is preliminary data.</text>
</comment>
<reference evidence="1 2" key="2">
    <citation type="submission" date="2020-07" db="EMBL/GenBank/DDBJ databases">
        <title>Genome assembly of wild tea tree DASZ reveals pedigree and selection history of tea varieties.</title>
        <authorList>
            <person name="Zhang W."/>
        </authorList>
    </citation>
    <scope>NUCLEOTIDE SEQUENCE [LARGE SCALE GENOMIC DNA]</scope>
    <source>
        <strain evidence="2">cv. G240</strain>
        <tissue evidence="1">Leaf</tissue>
    </source>
</reference>
<dbReference type="EMBL" id="JACBKZ010000003">
    <property type="protein sequence ID" value="KAF5953684.1"/>
    <property type="molecule type" value="Genomic_DNA"/>
</dbReference>
<gene>
    <name evidence="1" type="ORF">HYC85_006540</name>
</gene>